<sequence>MVTPVPPVPLASGRDAEVFALNGRRVLRRYRNFCDTAPEAAAVAHAARHGYPVPEVYRAQGGELEMERLYGPTMLDASLDGRISPQESSRILAELHTRLHGLPGRGGAAQGRLLHMDLHPGNVVLTPRGPVVIDWTNARDGAPDLDLALTALLLALTGDSADPPLADLAEACLAPYVAHTTGDPTRLIDQVVALRSDDPNLTPEEVALLPRAAALVRQTWAAQA</sequence>
<dbReference type="InterPro" id="IPR011009">
    <property type="entry name" value="Kinase-like_dom_sf"/>
</dbReference>
<evidence type="ECO:0000313" key="3">
    <source>
        <dbReference type="Proteomes" id="UP001055940"/>
    </source>
</evidence>
<feature type="domain" description="Aminoglycoside phosphotransferase" evidence="1">
    <location>
        <begin position="9"/>
        <end position="106"/>
    </location>
</feature>
<feature type="domain" description="Aminoglycoside phosphotransferase" evidence="1">
    <location>
        <begin position="110"/>
        <end position="167"/>
    </location>
</feature>
<evidence type="ECO:0000313" key="2">
    <source>
        <dbReference type="EMBL" id="USY20750.1"/>
    </source>
</evidence>
<dbReference type="EMBL" id="CP099837">
    <property type="protein sequence ID" value="USY20750.1"/>
    <property type="molecule type" value="Genomic_DNA"/>
</dbReference>
<dbReference type="Gene3D" id="3.90.1200.10">
    <property type="match status" value="1"/>
</dbReference>
<dbReference type="InterPro" id="IPR002575">
    <property type="entry name" value="Aminoglycoside_PTrfase"/>
</dbReference>
<keyword evidence="3" id="KW-1185">Reference proteome</keyword>
<organism evidence="2 3">
    <name type="scientific">Nocardiopsis exhalans</name>
    <dbReference type="NCBI Taxonomy" id="163604"/>
    <lineage>
        <taxon>Bacteria</taxon>
        <taxon>Bacillati</taxon>
        <taxon>Actinomycetota</taxon>
        <taxon>Actinomycetes</taxon>
        <taxon>Streptosporangiales</taxon>
        <taxon>Nocardiopsidaceae</taxon>
        <taxon>Nocardiopsis</taxon>
    </lineage>
</organism>
<gene>
    <name evidence="2" type="ORF">NE857_03595</name>
</gene>
<reference evidence="2" key="1">
    <citation type="submission" date="2022-06" db="EMBL/GenBank/DDBJ databases">
        <authorList>
            <person name="Ping M."/>
        </authorList>
    </citation>
    <scope>NUCLEOTIDE SEQUENCE</scope>
    <source>
        <strain evidence="2">JCM11759T</strain>
    </source>
</reference>
<name>A0ABY5DCI7_9ACTN</name>
<protein>
    <submittedName>
        <fullName evidence="2">Phosphotransferase</fullName>
    </submittedName>
</protein>
<accession>A0ABY5DCI7</accession>
<evidence type="ECO:0000259" key="1">
    <source>
        <dbReference type="Pfam" id="PF01636"/>
    </source>
</evidence>
<dbReference type="Pfam" id="PF01636">
    <property type="entry name" value="APH"/>
    <property type="match status" value="2"/>
</dbReference>
<proteinExistence type="predicted"/>
<dbReference type="RefSeq" id="WP_254419780.1">
    <property type="nucleotide sequence ID" value="NZ_BAAAJB010000024.1"/>
</dbReference>
<dbReference type="Proteomes" id="UP001055940">
    <property type="component" value="Chromosome"/>
</dbReference>
<dbReference type="SUPFAM" id="SSF56112">
    <property type="entry name" value="Protein kinase-like (PK-like)"/>
    <property type="match status" value="1"/>
</dbReference>